<gene>
    <name evidence="2" type="ORF">ABSH63_06450</name>
</gene>
<protein>
    <submittedName>
        <fullName evidence="2">OmpW family outer membrane protein</fullName>
    </submittedName>
</protein>
<organism evidence="2 3">
    <name type="scientific">Sinimarinibacterium thermocellulolyticum</name>
    <dbReference type="NCBI Taxonomy" id="3170016"/>
    <lineage>
        <taxon>Bacteria</taxon>
        <taxon>Pseudomonadati</taxon>
        <taxon>Pseudomonadota</taxon>
        <taxon>Gammaproteobacteria</taxon>
        <taxon>Nevskiales</taxon>
        <taxon>Nevskiaceae</taxon>
        <taxon>Sinimarinibacterium</taxon>
    </lineage>
</organism>
<proteinExistence type="predicted"/>
<name>A0ABV2A942_9GAMM</name>
<dbReference type="InterPro" id="IPR011250">
    <property type="entry name" value="OMP/PagP_B-barrel"/>
</dbReference>
<dbReference type="Proteomes" id="UP001465331">
    <property type="component" value="Unassembled WGS sequence"/>
</dbReference>
<comment type="caution">
    <text evidence="2">The sequence shown here is derived from an EMBL/GenBank/DDBJ whole genome shotgun (WGS) entry which is preliminary data.</text>
</comment>
<feature type="signal peptide" evidence="1">
    <location>
        <begin position="1"/>
        <end position="42"/>
    </location>
</feature>
<evidence type="ECO:0000313" key="3">
    <source>
        <dbReference type="Proteomes" id="UP001465331"/>
    </source>
</evidence>
<dbReference type="Pfam" id="PF03922">
    <property type="entry name" value="OmpW"/>
    <property type="match status" value="1"/>
</dbReference>
<dbReference type="Gene3D" id="2.40.160.20">
    <property type="match status" value="1"/>
</dbReference>
<keyword evidence="3" id="KW-1185">Reference proteome</keyword>
<dbReference type="SUPFAM" id="SSF56925">
    <property type="entry name" value="OMPA-like"/>
    <property type="match status" value="1"/>
</dbReference>
<reference evidence="2 3" key="1">
    <citation type="submission" date="2024-06" db="EMBL/GenBank/DDBJ databases">
        <authorList>
            <person name="Li Z."/>
            <person name="Jiang Y."/>
        </authorList>
    </citation>
    <scope>NUCLEOTIDE SEQUENCE [LARGE SCALE GENOMIC DNA]</scope>
    <source>
        <strain evidence="2 3">HSW-8</strain>
    </source>
</reference>
<dbReference type="EMBL" id="JBEPIJ010000005">
    <property type="protein sequence ID" value="MES0873644.1"/>
    <property type="molecule type" value="Genomic_DNA"/>
</dbReference>
<dbReference type="InterPro" id="IPR005618">
    <property type="entry name" value="OMPW"/>
</dbReference>
<sequence>MNTRITTPKTCAPALRTRHTPLALSIAVLGAAATLQTPMAQAAGDSPWLVRGGLSQIEPKSDNGQLSAGNIAVDSQFGPSLNVAYYFSPNWAVDVLGALPFKHDFSINGAEAGSTKHLPPTVTLQYHFLPQAKVQPFVGLGLNYTFFMEERLSSGNKLEMDDSFGLAAQLGVDVPLNPQWRVGLDARFIDIDSDATVDGQSIGTVNIDPIVYSLNLGYRF</sequence>
<keyword evidence="1" id="KW-0732">Signal</keyword>
<evidence type="ECO:0000313" key="2">
    <source>
        <dbReference type="EMBL" id="MES0873644.1"/>
    </source>
</evidence>
<accession>A0ABV2A942</accession>
<evidence type="ECO:0000256" key="1">
    <source>
        <dbReference type="SAM" id="SignalP"/>
    </source>
</evidence>
<feature type="chain" id="PRO_5046082406" evidence="1">
    <location>
        <begin position="43"/>
        <end position="220"/>
    </location>
</feature>
<dbReference type="RefSeq" id="WP_352888432.1">
    <property type="nucleotide sequence ID" value="NZ_JBEPIJ010000005.1"/>
</dbReference>
<dbReference type="PANTHER" id="PTHR36920:SF1">
    <property type="entry name" value="OUTER MEMBRANE PROTEIN W"/>
    <property type="match status" value="1"/>
</dbReference>
<dbReference type="PANTHER" id="PTHR36920">
    <property type="match status" value="1"/>
</dbReference>